<evidence type="ECO:0000313" key="2">
    <source>
        <dbReference type="EMBL" id="CAI5793694.1"/>
    </source>
</evidence>
<gene>
    <name evidence="2" type="ORF">PODLI_1B013661</name>
</gene>
<organism evidence="2 3">
    <name type="scientific">Podarcis lilfordi</name>
    <name type="common">Lilford's wall lizard</name>
    <dbReference type="NCBI Taxonomy" id="74358"/>
    <lineage>
        <taxon>Eukaryota</taxon>
        <taxon>Metazoa</taxon>
        <taxon>Chordata</taxon>
        <taxon>Craniata</taxon>
        <taxon>Vertebrata</taxon>
        <taxon>Euteleostomi</taxon>
        <taxon>Lepidosauria</taxon>
        <taxon>Squamata</taxon>
        <taxon>Bifurcata</taxon>
        <taxon>Unidentata</taxon>
        <taxon>Episquamata</taxon>
        <taxon>Laterata</taxon>
        <taxon>Lacertibaenia</taxon>
        <taxon>Lacertidae</taxon>
        <taxon>Podarcis</taxon>
    </lineage>
</organism>
<keyword evidence="3" id="KW-1185">Reference proteome</keyword>
<protein>
    <submittedName>
        <fullName evidence="2">Uncharacterized protein</fullName>
    </submittedName>
</protein>
<accession>A0AA35LDM0</accession>
<reference evidence="2" key="1">
    <citation type="submission" date="2022-12" db="EMBL/GenBank/DDBJ databases">
        <authorList>
            <person name="Alioto T."/>
            <person name="Alioto T."/>
            <person name="Gomez Garrido J."/>
        </authorList>
    </citation>
    <scope>NUCLEOTIDE SEQUENCE</scope>
</reference>
<dbReference type="AlphaFoldDB" id="A0AA35LDM0"/>
<dbReference type="EMBL" id="OX395140">
    <property type="protein sequence ID" value="CAI5793694.1"/>
    <property type="molecule type" value="Genomic_DNA"/>
</dbReference>
<name>A0AA35LDM0_9SAUR</name>
<feature type="region of interest" description="Disordered" evidence="1">
    <location>
        <begin position="70"/>
        <end position="124"/>
    </location>
</feature>
<proteinExistence type="predicted"/>
<evidence type="ECO:0000313" key="3">
    <source>
        <dbReference type="Proteomes" id="UP001178461"/>
    </source>
</evidence>
<evidence type="ECO:0000256" key="1">
    <source>
        <dbReference type="SAM" id="MobiDB-lite"/>
    </source>
</evidence>
<dbReference type="Proteomes" id="UP001178461">
    <property type="component" value="Chromosome Z"/>
</dbReference>
<sequence length="124" mass="12987">MEGNSQAMACSIMKLLFPSAGMELRFLATPNAVALPGMYPKTPDALRLEDGLVDHGAALPIAQYGVEVPCHPECSGPPSDHPGEGGNEPPPNRAAAERGNKVCQGETGQAIPWTSITPPPVLFQ</sequence>